<dbReference type="KEGG" id="sbae:DSM104329_03398"/>
<evidence type="ECO:0000313" key="2">
    <source>
        <dbReference type="Proteomes" id="UP001162834"/>
    </source>
</evidence>
<gene>
    <name evidence="1" type="ORF">DSM104329_03398</name>
</gene>
<organism evidence="1 2">
    <name type="scientific">Capillimicrobium parvum</name>
    <dbReference type="NCBI Taxonomy" id="2884022"/>
    <lineage>
        <taxon>Bacteria</taxon>
        <taxon>Bacillati</taxon>
        <taxon>Actinomycetota</taxon>
        <taxon>Thermoleophilia</taxon>
        <taxon>Solirubrobacterales</taxon>
        <taxon>Capillimicrobiaceae</taxon>
        <taxon>Capillimicrobium</taxon>
    </lineage>
</organism>
<keyword evidence="2" id="KW-1185">Reference proteome</keyword>
<protein>
    <submittedName>
        <fullName evidence="1">Uncharacterized protein</fullName>
    </submittedName>
</protein>
<proteinExistence type="predicted"/>
<dbReference type="Proteomes" id="UP001162834">
    <property type="component" value="Chromosome"/>
</dbReference>
<name>A0A9E6XZ46_9ACTN</name>
<dbReference type="Gene3D" id="3.40.50.150">
    <property type="entry name" value="Vaccinia Virus protein VP39"/>
    <property type="match status" value="1"/>
</dbReference>
<dbReference type="InterPro" id="IPR029063">
    <property type="entry name" value="SAM-dependent_MTases_sf"/>
</dbReference>
<reference evidence="1" key="1">
    <citation type="journal article" date="2022" name="Int. J. Syst. Evol. Microbiol.">
        <title>Pseudomonas aegrilactucae sp. nov. and Pseudomonas morbosilactucae sp. nov., pathogens causing bacterial rot of lettuce in Japan.</title>
        <authorList>
            <person name="Sawada H."/>
            <person name="Fujikawa T."/>
            <person name="Satou M."/>
        </authorList>
    </citation>
    <scope>NUCLEOTIDE SEQUENCE</scope>
    <source>
        <strain evidence="1">0166_1</strain>
    </source>
</reference>
<sequence>MPFRGADSFPDWLRLRRLDVRRETLARAYGVTRGRRTFAFDGRTYRYAFAPYNWAFENERSVEVAMASQAVRDRPNARTLELGHVLAHYGVTGHDVVDKYEHAPGVRNEDILDVAPVPLYDLVVSVSTIEHVGWDEEPQDRGKAVRAAAHLVRLLRPGGELWLSWPIGHNPGLDEALHAGALPYDRIGFLRRVSADNRWVEATATEVADARYDAPYRWANAIAVARHRA</sequence>
<dbReference type="RefSeq" id="WP_259311050.1">
    <property type="nucleotide sequence ID" value="NZ_CP087164.1"/>
</dbReference>
<evidence type="ECO:0000313" key="1">
    <source>
        <dbReference type="EMBL" id="UGS36986.1"/>
    </source>
</evidence>
<dbReference type="SUPFAM" id="SSF53335">
    <property type="entry name" value="S-adenosyl-L-methionine-dependent methyltransferases"/>
    <property type="match status" value="1"/>
</dbReference>
<accession>A0A9E6XZ46</accession>
<dbReference type="EMBL" id="CP087164">
    <property type="protein sequence ID" value="UGS36986.1"/>
    <property type="molecule type" value="Genomic_DNA"/>
</dbReference>
<dbReference type="AlphaFoldDB" id="A0A9E6XZ46"/>